<organism evidence="1 2">
    <name type="scientific">Candidatus Allocopromorpha excrementavium</name>
    <dbReference type="NCBI Taxonomy" id="2840741"/>
    <lineage>
        <taxon>Bacteria</taxon>
        <taxon>Bacillati</taxon>
        <taxon>Bacillota</taxon>
        <taxon>Clostridia</taxon>
        <taxon>Eubacteriales</taxon>
        <taxon>Eubacteriaceae</taxon>
        <taxon>Eubacteriaceae incertae sedis</taxon>
        <taxon>Candidatus Allocopromorpha</taxon>
    </lineage>
</organism>
<evidence type="ECO:0000313" key="1">
    <source>
        <dbReference type="EMBL" id="HIT99041.1"/>
    </source>
</evidence>
<reference evidence="1" key="1">
    <citation type="submission" date="2020-10" db="EMBL/GenBank/DDBJ databases">
        <authorList>
            <person name="Gilroy R."/>
        </authorList>
    </citation>
    <scope>NUCLEOTIDE SEQUENCE</scope>
    <source>
        <strain evidence="1">CHK176-22527</strain>
    </source>
</reference>
<dbReference type="Proteomes" id="UP000824159">
    <property type="component" value="Unassembled WGS sequence"/>
</dbReference>
<name>A0A9D1HBL4_9FIRM</name>
<dbReference type="Pfam" id="PF16152">
    <property type="entry name" value="DUF4860"/>
    <property type="match status" value="1"/>
</dbReference>
<sequence length="171" mass="18142">MKDFKHLIKKHINKIFIAVLAAAFITTAALTAVLGVNIYSIASSGDMTSSPDSAVSYITEKVRECEDKSNLRTATLGGSIPALVISSDTEENSRDTWIYVYDGYLKELTAKRDANVSAASGKNIAALQGADFSLAPASSGNSLLQIDMTGRDGTPLSFCINLYGNGGTDHD</sequence>
<accession>A0A9D1HBL4</accession>
<proteinExistence type="predicted"/>
<dbReference type="EMBL" id="DVLX01000026">
    <property type="protein sequence ID" value="HIT99041.1"/>
    <property type="molecule type" value="Genomic_DNA"/>
</dbReference>
<reference evidence="1" key="2">
    <citation type="journal article" date="2021" name="PeerJ">
        <title>Extensive microbial diversity within the chicken gut microbiome revealed by metagenomics and culture.</title>
        <authorList>
            <person name="Gilroy R."/>
            <person name="Ravi A."/>
            <person name="Getino M."/>
            <person name="Pursley I."/>
            <person name="Horton D.L."/>
            <person name="Alikhan N.F."/>
            <person name="Baker D."/>
            <person name="Gharbi K."/>
            <person name="Hall N."/>
            <person name="Watson M."/>
            <person name="Adriaenssens E.M."/>
            <person name="Foster-Nyarko E."/>
            <person name="Jarju S."/>
            <person name="Secka A."/>
            <person name="Antonio M."/>
            <person name="Oren A."/>
            <person name="Chaudhuri R.R."/>
            <person name="La Ragione R."/>
            <person name="Hildebrand F."/>
            <person name="Pallen M.J."/>
        </authorList>
    </citation>
    <scope>NUCLEOTIDE SEQUENCE</scope>
    <source>
        <strain evidence="1">CHK176-22527</strain>
    </source>
</reference>
<dbReference type="AlphaFoldDB" id="A0A9D1HBL4"/>
<protein>
    <submittedName>
        <fullName evidence="1">DUF4860 domain-containing protein</fullName>
    </submittedName>
</protein>
<comment type="caution">
    <text evidence="1">The sequence shown here is derived from an EMBL/GenBank/DDBJ whole genome shotgun (WGS) entry which is preliminary data.</text>
</comment>
<dbReference type="InterPro" id="IPR032340">
    <property type="entry name" value="DUF4860"/>
</dbReference>
<gene>
    <name evidence="1" type="ORF">IAD12_02165</name>
</gene>
<evidence type="ECO:0000313" key="2">
    <source>
        <dbReference type="Proteomes" id="UP000824159"/>
    </source>
</evidence>